<name>A0A8S5UED7_9CAUD</name>
<reference evidence="1" key="1">
    <citation type="journal article" date="2021" name="Proc. Natl. Acad. Sci. U.S.A.">
        <title>A Catalog of Tens of Thousands of Viruses from Human Metagenomes Reveals Hidden Associations with Chronic Diseases.</title>
        <authorList>
            <person name="Tisza M.J."/>
            <person name="Buck C.B."/>
        </authorList>
    </citation>
    <scope>NUCLEOTIDE SEQUENCE</scope>
    <source>
        <strain evidence="1">CtDvB7</strain>
    </source>
</reference>
<dbReference type="EMBL" id="BK016075">
    <property type="protein sequence ID" value="DAF92845.1"/>
    <property type="molecule type" value="Genomic_DNA"/>
</dbReference>
<accession>A0A8S5UED7</accession>
<organism evidence="1">
    <name type="scientific">Myoviridae sp. ctDvB7</name>
    <dbReference type="NCBI Taxonomy" id="2825057"/>
    <lineage>
        <taxon>Viruses</taxon>
        <taxon>Duplodnaviria</taxon>
        <taxon>Heunggongvirae</taxon>
        <taxon>Uroviricota</taxon>
        <taxon>Caudoviricetes</taxon>
    </lineage>
</organism>
<evidence type="ECO:0000313" key="1">
    <source>
        <dbReference type="EMBL" id="DAF92845.1"/>
    </source>
</evidence>
<dbReference type="Pfam" id="PF11363">
    <property type="entry name" value="DUF3164"/>
    <property type="match status" value="1"/>
</dbReference>
<dbReference type="InterPro" id="IPR021505">
    <property type="entry name" value="Phage_B3_Orf6"/>
</dbReference>
<sequence length="210" mass="23998">MPRLDEKGFWENKSGEYVHPDMVSVDKKLEDELVEKLISKANELHETMKKIKKEAYEECESFVDLLRQKYGLDRLSSSKSGAVTLKSFNGTKEVQICVQKQISFDQRLVLAKEKIDEYLDEKVEGADAEIRTLITRAFDVKNGKVDAKQILSLKQYPIEAAKWKEAMAMIDEATEIVGSKSYIRFRQRAGDKIDGEANLIVLDFAGIERD</sequence>
<proteinExistence type="predicted"/>
<evidence type="ECO:0008006" key="2">
    <source>
        <dbReference type="Google" id="ProtNLM"/>
    </source>
</evidence>
<protein>
    <recommendedName>
        <fullName evidence="2">DUF3164 family protein</fullName>
    </recommendedName>
</protein>